<keyword evidence="2" id="KW-1185">Reference proteome</keyword>
<gene>
    <name evidence="1" type="ORF">L227DRAFT_628170</name>
</gene>
<organism evidence="1 2">
    <name type="scientific">Lentinus tigrinus ALCF2SS1-6</name>
    <dbReference type="NCBI Taxonomy" id="1328759"/>
    <lineage>
        <taxon>Eukaryota</taxon>
        <taxon>Fungi</taxon>
        <taxon>Dikarya</taxon>
        <taxon>Basidiomycota</taxon>
        <taxon>Agaricomycotina</taxon>
        <taxon>Agaricomycetes</taxon>
        <taxon>Polyporales</taxon>
        <taxon>Polyporaceae</taxon>
        <taxon>Lentinus</taxon>
    </lineage>
</organism>
<accession>A0A5C2SDX3</accession>
<protein>
    <submittedName>
        <fullName evidence="1">Uncharacterized protein</fullName>
    </submittedName>
</protein>
<evidence type="ECO:0000313" key="1">
    <source>
        <dbReference type="EMBL" id="RPD59516.1"/>
    </source>
</evidence>
<dbReference type="EMBL" id="ML122270">
    <property type="protein sequence ID" value="RPD59516.1"/>
    <property type="molecule type" value="Genomic_DNA"/>
</dbReference>
<name>A0A5C2SDX3_9APHY</name>
<proteinExistence type="predicted"/>
<evidence type="ECO:0000313" key="2">
    <source>
        <dbReference type="Proteomes" id="UP000313359"/>
    </source>
</evidence>
<feature type="non-terminal residue" evidence="1">
    <location>
        <position position="1"/>
    </location>
</feature>
<dbReference type="OrthoDB" id="3235770at2759"/>
<reference evidence="1" key="1">
    <citation type="journal article" date="2018" name="Genome Biol. Evol.">
        <title>Genomics and development of Lentinus tigrinus, a white-rot wood-decaying mushroom with dimorphic fruiting bodies.</title>
        <authorList>
            <person name="Wu B."/>
            <person name="Xu Z."/>
            <person name="Knudson A."/>
            <person name="Carlson A."/>
            <person name="Chen N."/>
            <person name="Kovaka S."/>
            <person name="LaButti K."/>
            <person name="Lipzen A."/>
            <person name="Pennachio C."/>
            <person name="Riley R."/>
            <person name="Schakwitz W."/>
            <person name="Umezawa K."/>
            <person name="Ohm R.A."/>
            <person name="Grigoriev I.V."/>
            <person name="Nagy L.G."/>
            <person name="Gibbons J."/>
            <person name="Hibbett D."/>
        </authorList>
    </citation>
    <scope>NUCLEOTIDE SEQUENCE [LARGE SCALE GENOMIC DNA]</scope>
    <source>
        <strain evidence="1">ALCF2SS1-6</strain>
    </source>
</reference>
<dbReference type="STRING" id="1328759.A0A5C2SDX3"/>
<dbReference type="Proteomes" id="UP000313359">
    <property type="component" value="Unassembled WGS sequence"/>
</dbReference>
<sequence length="125" mass="14412">RKYQFLQVRMGRDERTDLFKDDDGVRDYWEWFQKPCILGHDASHIDEQSVLSVIEQLLTLNGWVAALCPTLMCPFGQNKYEDAYEDLAHQKHLYYVGMVIHSADHLLVDQLAVIVQLANSAHGHA</sequence>
<dbReference type="AlphaFoldDB" id="A0A5C2SDX3"/>